<dbReference type="EMBL" id="AP027732">
    <property type="protein sequence ID" value="BDZ51045.1"/>
    <property type="molecule type" value="Genomic_DNA"/>
</dbReference>
<evidence type="ECO:0000313" key="10">
    <source>
        <dbReference type="Proteomes" id="UP001321486"/>
    </source>
</evidence>
<keyword evidence="4 8" id="KW-0812">Transmembrane</keyword>
<feature type="transmembrane region" description="Helical" evidence="8">
    <location>
        <begin position="119"/>
        <end position="140"/>
    </location>
</feature>
<feature type="compositionally biased region" description="Basic and acidic residues" evidence="7">
    <location>
        <begin position="441"/>
        <end position="455"/>
    </location>
</feature>
<evidence type="ECO:0000256" key="7">
    <source>
        <dbReference type="SAM" id="MobiDB-lite"/>
    </source>
</evidence>
<feature type="transmembrane region" description="Helical" evidence="8">
    <location>
        <begin position="172"/>
        <end position="190"/>
    </location>
</feature>
<dbReference type="InterPro" id="IPR000715">
    <property type="entry name" value="Glycosyl_transferase_4"/>
</dbReference>
<dbReference type="RefSeq" id="WP_286343903.1">
    <property type="nucleotide sequence ID" value="NZ_AP027732.1"/>
</dbReference>
<feature type="transmembrane region" description="Helical" evidence="8">
    <location>
        <begin position="346"/>
        <end position="366"/>
    </location>
</feature>
<dbReference type="PANTHER" id="PTHR22926:SF3">
    <property type="entry name" value="UNDECAPRENYL-PHOSPHATE ALPHA-N-ACETYLGLUCOSAMINYL 1-PHOSPHATE TRANSFERASE"/>
    <property type="match status" value="1"/>
</dbReference>
<feature type="region of interest" description="Disordered" evidence="7">
    <location>
        <begin position="423"/>
        <end position="455"/>
    </location>
</feature>
<feature type="transmembrane region" description="Helical" evidence="8">
    <location>
        <begin position="202"/>
        <end position="222"/>
    </location>
</feature>
<evidence type="ECO:0000256" key="6">
    <source>
        <dbReference type="ARBA" id="ARBA00023136"/>
    </source>
</evidence>
<comment type="subcellular location">
    <subcellularLocation>
        <location evidence="1">Cell membrane</location>
        <topology evidence="1">Multi-pass membrane protein</topology>
    </subcellularLocation>
</comment>
<dbReference type="PROSITE" id="PS01348">
    <property type="entry name" value="MRAY_2"/>
    <property type="match status" value="1"/>
</dbReference>
<keyword evidence="3 9" id="KW-0808">Transferase</keyword>
<feature type="transmembrane region" description="Helical" evidence="8">
    <location>
        <begin position="87"/>
        <end position="107"/>
    </location>
</feature>
<reference evidence="10" key="1">
    <citation type="journal article" date="2019" name="Int. J. Syst. Evol. Microbiol.">
        <title>The Global Catalogue of Microorganisms (GCM) 10K type strain sequencing project: providing services to taxonomists for standard genome sequencing and annotation.</title>
        <authorList>
            <consortium name="The Broad Institute Genomics Platform"/>
            <consortium name="The Broad Institute Genome Sequencing Center for Infectious Disease"/>
            <person name="Wu L."/>
            <person name="Ma J."/>
        </authorList>
    </citation>
    <scope>NUCLEOTIDE SEQUENCE [LARGE SCALE GENOMIC DNA]</scope>
    <source>
        <strain evidence="10">NBRC 108728</strain>
    </source>
</reference>
<sequence>MRYYLLAAAISAVVSFALSVLAWRLGTKYRLAPKIRERDVHTNPTPRLGGVAMFAGIVIALLAAWFVFPLISGVDYFRLVFAEPGHILAILGAAFIIVVIGVVDDLWDLDWMTKLAGQIIAAGLLAWQGVQLVSLPIGGITIGSSYMSLILTVFAVVLVMNAVNFIDGLDGLVAGVTIIANGVFFIYSFILSSSSGSEFEYFNLAALITAVLIGAAVGFLPLNWHPARLFMGDAGALLTGLLMATSAVSVTGAINPGATDKSTLLPVFIPILLPLAILIVPLLDFSLAVLRRVSAGKSPFSADRKHLHHRLLDMGHSHFHAVLIFYGWTAVVSVGCLLFFFLPPRWVVVFLIAGLVVCAAITLAPLSRRKRVEMAVQNAPSATAVTAGVEQYDPLDQAGRRASASPKPSRDDERIAVTALRNVTGPAPVLPETVTRSEAVPSEKQKPLTETERRA</sequence>
<evidence type="ECO:0000256" key="3">
    <source>
        <dbReference type="ARBA" id="ARBA00022679"/>
    </source>
</evidence>
<feature type="transmembrane region" description="Helical" evidence="8">
    <location>
        <begin position="146"/>
        <end position="165"/>
    </location>
</feature>
<evidence type="ECO:0000256" key="4">
    <source>
        <dbReference type="ARBA" id="ARBA00022692"/>
    </source>
</evidence>
<protein>
    <submittedName>
        <fullName evidence="9">Undecaprenyl-phosphate alpha-N-acetylglucosaminyl 1-phosphate transferase</fullName>
    </submittedName>
</protein>
<keyword evidence="10" id="KW-1185">Reference proteome</keyword>
<feature type="transmembrane region" description="Helical" evidence="8">
    <location>
        <begin position="48"/>
        <end position="67"/>
    </location>
</feature>
<dbReference type="Proteomes" id="UP001321486">
    <property type="component" value="Chromosome"/>
</dbReference>
<keyword evidence="6 8" id="KW-0472">Membrane</keyword>
<evidence type="ECO:0000256" key="5">
    <source>
        <dbReference type="ARBA" id="ARBA00022989"/>
    </source>
</evidence>
<feature type="transmembrane region" description="Helical" evidence="8">
    <location>
        <begin position="267"/>
        <end position="290"/>
    </location>
</feature>
<feature type="transmembrane region" description="Helical" evidence="8">
    <location>
        <begin position="319"/>
        <end position="340"/>
    </location>
</feature>
<evidence type="ECO:0000313" key="9">
    <source>
        <dbReference type="EMBL" id="BDZ51045.1"/>
    </source>
</evidence>
<gene>
    <name evidence="9" type="ORF">GCM10025867_32860</name>
</gene>
<dbReference type="InterPro" id="IPR018480">
    <property type="entry name" value="PNAcMuramoyl-5peptid_Trfase_CS"/>
</dbReference>
<evidence type="ECO:0000256" key="8">
    <source>
        <dbReference type="SAM" id="Phobius"/>
    </source>
</evidence>
<dbReference type="CDD" id="cd06853">
    <property type="entry name" value="GT_WecA_like"/>
    <property type="match status" value="1"/>
</dbReference>
<evidence type="ECO:0000256" key="2">
    <source>
        <dbReference type="ARBA" id="ARBA00022475"/>
    </source>
</evidence>
<feature type="transmembrane region" description="Helical" evidence="8">
    <location>
        <begin position="234"/>
        <end position="255"/>
    </location>
</feature>
<accession>A0ABM8GRI9</accession>
<feature type="transmembrane region" description="Helical" evidence="8">
    <location>
        <begin position="6"/>
        <end position="27"/>
    </location>
</feature>
<proteinExistence type="predicted"/>
<dbReference type="Pfam" id="PF00953">
    <property type="entry name" value="Glycos_transf_4"/>
    <property type="match status" value="1"/>
</dbReference>
<organism evidence="9 10">
    <name type="scientific">Frondihabitans sucicola</name>
    <dbReference type="NCBI Taxonomy" id="1268041"/>
    <lineage>
        <taxon>Bacteria</taxon>
        <taxon>Bacillati</taxon>
        <taxon>Actinomycetota</taxon>
        <taxon>Actinomycetes</taxon>
        <taxon>Micrococcales</taxon>
        <taxon>Microbacteriaceae</taxon>
        <taxon>Frondihabitans</taxon>
    </lineage>
</organism>
<keyword evidence="2" id="KW-1003">Cell membrane</keyword>
<name>A0ABM8GRI9_9MICO</name>
<evidence type="ECO:0000256" key="1">
    <source>
        <dbReference type="ARBA" id="ARBA00004651"/>
    </source>
</evidence>
<dbReference type="PANTHER" id="PTHR22926">
    <property type="entry name" value="PHOSPHO-N-ACETYLMURAMOYL-PENTAPEPTIDE-TRANSFERASE"/>
    <property type="match status" value="1"/>
</dbReference>
<dbReference type="GO" id="GO:0016740">
    <property type="term" value="F:transferase activity"/>
    <property type="evidence" value="ECO:0007669"/>
    <property type="project" value="UniProtKB-KW"/>
</dbReference>
<keyword evidence="5 8" id="KW-1133">Transmembrane helix</keyword>